<sequence>MSTQRSGPWRRAAAIGAVLLLALAGCSDDDSDADDLGEDIEASESPFPAPGSFADKVNRLCDQLSADSLDVTGGEDPTREQFLEDEPKLAALVEKFDAEVAKLPVTEADRAAAAAMKAFQRYSDESYAKVVEAAKTGDDAAFSAAFTAFLEGFEDTDADENIQAEGIFCPGR</sequence>
<evidence type="ECO:0000313" key="2">
    <source>
        <dbReference type="EMBL" id="GAA0636758.1"/>
    </source>
</evidence>
<organism evidence="2 3">
    <name type="scientific">Sporichthya brevicatena</name>
    <dbReference type="NCBI Taxonomy" id="171442"/>
    <lineage>
        <taxon>Bacteria</taxon>
        <taxon>Bacillati</taxon>
        <taxon>Actinomycetota</taxon>
        <taxon>Actinomycetes</taxon>
        <taxon>Sporichthyales</taxon>
        <taxon>Sporichthyaceae</taxon>
        <taxon>Sporichthya</taxon>
    </lineage>
</organism>
<evidence type="ECO:0000313" key="3">
    <source>
        <dbReference type="Proteomes" id="UP001500957"/>
    </source>
</evidence>
<proteinExistence type="predicted"/>
<dbReference type="RefSeq" id="WP_344609309.1">
    <property type="nucleotide sequence ID" value="NZ_BAAAHE010000050.1"/>
</dbReference>
<feature type="compositionally biased region" description="Acidic residues" evidence="1">
    <location>
        <begin position="30"/>
        <end position="42"/>
    </location>
</feature>
<evidence type="ECO:0008006" key="4">
    <source>
        <dbReference type="Google" id="ProtNLM"/>
    </source>
</evidence>
<comment type="caution">
    <text evidence="2">The sequence shown here is derived from an EMBL/GenBank/DDBJ whole genome shotgun (WGS) entry which is preliminary data.</text>
</comment>
<dbReference type="PROSITE" id="PS51257">
    <property type="entry name" value="PROKAR_LIPOPROTEIN"/>
    <property type="match status" value="1"/>
</dbReference>
<gene>
    <name evidence="2" type="ORF">GCM10009547_46370</name>
</gene>
<feature type="region of interest" description="Disordered" evidence="1">
    <location>
        <begin position="30"/>
        <end position="51"/>
    </location>
</feature>
<protein>
    <recommendedName>
        <fullName evidence="4">Lipoprotein</fullName>
    </recommendedName>
</protein>
<dbReference type="EMBL" id="BAAAHE010000050">
    <property type="protein sequence ID" value="GAA0636758.1"/>
    <property type="molecule type" value="Genomic_DNA"/>
</dbReference>
<keyword evidence="3" id="KW-1185">Reference proteome</keyword>
<accession>A0ABP3SI12</accession>
<dbReference type="Proteomes" id="UP001500957">
    <property type="component" value="Unassembled WGS sequence"/>
</dbReference>
<evidence type="ECO:0000256" key="1">
    <source>
        <dbReference type="SAM" id="MobiDB-lite"/>
    </source>
</evidence>
<name>A0ABP3SI12_9ACTN</name>
<reference evidence="3" key="1">
    <citation type="journal article" date="2019" name="Int. J. Syst. Evol. Microbiol.">
        <title>The Global Catalogue of Microorganisms (GCM) 10K type strain sequencing project: providing services to taxonomists for standard genome sequencing and annotation.</title>
        <authorList>
            <consortium name="The Broad Institute Genomics Platform"/>
            <consortium name="The Broad Institute Genome Sequencing Center for Infectious Disease"/>
            <person name="Wu L."/>
            <person name="Ma J."/>
        </authorList>
    </citation>
    <scope>NUCLEOTIDE SEQUENCE [LARGE SCALE GENOMIC DNA]</scope>
    <source>
        <strain evidence="3">JCM 10671</strain>
    </source>
</reference>